<feature type="chain" id="PRO_5025469032" description="Ecp2 effector protein domain-containing protein" evidence="1">
    <location>
        <begin position="23"/>
        <end position="163"/>
    </location>
</feature>
<name>A0A6A5XN92_9PLEO</name>
<dbReference type="AlphaFoldDB" id="A0A6A5XN92"/>
<dbReference type="Proteomes" id="UP000799778">
    <property type="component" value="Unassembled WGS sequence"/>
</dbReference>
<evidence type="ECO:0000313" key="3">
    <source>
        <dbReference type="Proteomes" id="UP000799778"/>
    </source>
</evidence>
<protein>
    <recommendedName>
        <fullName evidence="4">Ecp2 effector protein domain-containing protein</fullName>
    </recommendedName>
</protein>
<evidence type="ECO:0000256" key="1">
    <source>
        <dbReference type="SAM" id="SignalP"/>
    </source>
</evidence>
<dbReference type="GeneID" id="54289488"/>
<dbReference type="EMBL" id="ML978070">
    <property type="protein sequence ID" value="KAF2014366.1"/>
    <property type="molecule type" value="Genomic_DNA"/>
</dbReference>
<keyword evidence="3" id="KW-1185">Reference proteome</keyword>
<sequence length="163" mass="17268">MFSLYHLISLAALSLAAPATRSSPQVIPGPGLPSLASLNLTSEYLYSLPKPVTDPDQLSTLTDPYCGPDFAYIPVNDAIACFHYLDGLGEQFCGVPDTQRSSVFCTAGRGSRIEGFGIGQRSWCKHVAQAVLWTIDHCTRPGQDTAGSAPAYGNGGLVVFTGK</sequence>
<dbReference type="PANTHER" id="PTHR39603:SF1">
    <property type="entry name" value="CYANOVIRIN-N DOMAIN-CONTAINING PROTEIN"/>
    <property type="match status" value="1"/>
</dbReference>
<evidence type="ECO:0000313" key="2">
    <source>
        <dbReference type="EMBL" id="KAF2014366.1"/>
    </source>
</evidence>
<accession>A0A6A5XN92</accession>
<dbReference type="RefSeq" id="XP_033382705.1">
    <property type="nucleotide sequence ID" value="XM_033532091.1"/>
</dbReference>
<dbReference type="OrthoDB" id="2112446at2759"/>
<proteinExistence type="predicted"/>
<organism evidence="2 3">
    <name type="scientific">Aaosphaeria arxii CBS 175.79</name>
    <dbReference type="NCBI Taxonomy" id="1450172"/>
    <lineage>
        <taxon>Eukaryota</taxon>
        <taxon>Fungi</taxon>
        <taxon>Dikarya</taxon>
        <taxon>Ascomycota</taxon>
        <taxon>Pezizomycotina</taxon>
        <taxon>Dothideomycetes</taxon>
        <taxon>Pleosporomycetidae</taxon>
        <taxon>Pleosporales</taxon>
        <taxon>Pleosporales incertae sedis</taxon>
        <taxon>Aaosphaeria</taxon>
    </lineage>
</organism>
<keyword evidence="1" id="KW-0732">Signal</keyword>
<feature type="signal peptide" evidence="1">
    <location>
        <begin position="1"/>
        <end position="22"/>
    </location>
</feature>
<reference evidence="2" key="1">
    <citation type="journal article" date="2020" name="Stud. Mycol.">
        <title>101 Dothideomycetes genomes: a test case for predicting lifestyles and emergence of pathogens.</title>
        <authorList>
            <person name="Haridas S."/>
            <person name="Albert R."/>
            <person name="Binder M."/>
            <person name="Bloem J."/>
            <person name="Labutti K."/>
            <person name="Salamov A."/>
            <person name="Andreopoulos B."/>
            <person name="Baker S."/>
            <person name="Barry K."/>
            <person name="Bills G."/>
            <person name="Bluhm B."/>
            <person name="Cannon C."/>
            <person name="Castanera R."/>
            <person name="Culley D."/>
            <person name="Daum C."/>
            <person name="Ezra D."/>
            <person name="Gonzalez J."/>
            <person name="Henrissat B."/>
            <person name="Kuo A."/>
            <person name="Liang C."/>
            <person name="Lipzen A."/>
            <person name="Lutzoni F."/>
            <person name="Magnuson J."/>
            <person name="Mondo S."/>
            <person name="Nolan M."/>
            <person name="Ohm R."/>
            <person name="Pangilinan J."/>
            <person name="Park H.-J."/>
            <person name="Ramirez L."/>
            <person name="Alfaro M."/>
            <person name="Sun H."/>
            <person name="Tritt A."/>
            <person name="Yoshinaga Y."/>
            <person name="Zwiers L.-H."/>
            <person name="Turgeon B."/>
            <person name="Goodwin S."/>
            <person name="Spatafora J."/>
            <person name="Crous P."/>
            <person name="Grigoriev I."/>
        </authorList>
    </citation>
    <scope>NUCLEOTIDE SEQUENCE</scope>
    <source>
        <strain evidence="2">CBS 175.79</strain>
    </source>
</reference>
<evidence type="ECO:0008006" key="4">
    <source>
        <dbReference type="Google" id="ProtNLM"/>
    </source>
</evidence>
<dbReference type="PANTHER" id="PTHR39603">
    <property type="entry name" value="CYANOVIRIN-N DOMAIN-CONTAINING PROTEIN"/>
    <property type="match status" value="1"/>
</dbReference>
<gene>
    <name evidence="2" type="ORF">BU24DRAFT_463162</name>
</gene>